<evidence type="ECO:0000313" key="4">
    <source>
        <dbReference type="Proteomes" id="UP000186817"/>
    </source>
</evidence>
<dbReference type="InterPro" id="IPR039889">
    <property type="entry name" value="CCD33"/>
</dbReference>
<protein>
    <submittedName>
        <fullName evidence="3">Coiled-coil domain-containing protein 33</fullName>
    </submittedName>
</protein>
<reference evidence="3 4" key="1">
    <citation type="submission" date="2016-02" db="EMBL/GenBank/DDBJ databases">
        <title>Genome analysis of coral dinoflagellate symbionts highlights evolutionary adaptations to a symbiotic lifestyle.</title>
        <authorList>
            <person name="Aranda M."/>
            <person name="Li Y."/>
            <person name="Liew Y.J."/>
            <person name="Baumgarten S."/>
            <person name="Simakov O."/>
            <person name="Wilson M."/>
            <person name="Piel J."/>
            <person name="Ashoor H."/>
            <person name="Bougouffa S."/>
            <person name="Bajic V.B."/>
            <person name="Ryu T."/>
            <person name="Ravasi T."/>
            <person name="Bayer T."/>
            <person name="Micklem G."/>
            <person name="Kim H."/>
            <person name="Bhak J."/>
            <person name="Lajeunesse T.C."/>
            <person name="Voolstra C.R."/>
        </authorList>
    </citation>
    <scope>NUCLEOTIDE SEQUENCE [LARGE SCALE GENOMIC DNA]</scope>
    <source>
        <strain evidence="3 4">CCMP2467</strain>
    </source>
</reference>
<sequence length="1120" mass="122398">MATGLDWSAALQSRARRRRYVGDDPITEHATTSKRLARKVNFVRAPEGGEGKPLVVGVVNIVMQVKALSSAPEPAAATGLDTAHTVASAVAPSLDKSLWQTRLFESRLHILVHRADALPVPDASAKAVVRVAARLLQPGGHVLQELASRNLPVEPATAHTGEVWFNQEIVMPMSVSMLEAPGLQVGLALEMVSSTPDGAVTDSLLNLQWSPSSLPLLNPIHLHARSSATASTASRPRPGLLVSMTREPGHEALDGLGGGVSHGLEIRVHGVPHGRPLPDLVEGALVAVCPESSVGTDTRDLRIPVATYLYDQRIELSAFLDEHFITAASNLRCFLSPLSGASRTPQWGQFLLRCLSSATALKAVTILLFECRGARADPDSPLSGNLLGFASLDASSLIGSEPMSRSFLLDLRLLEAPGASTSLEIEARVWPRGGGGTADGAHGKPVAATTAPTLAPSAALAQEVQDFRLNHELSVQLSKEFNMRAAALKRAGEEIVTLRRQVQLLKNENRSLRAQVEDEEKLAQEVQQRPPPEGLEKLSAAELAGKLQRTLEKYREEKAKASELTRRMEEALKEVNRARGLERSLEELQQVHLEQNRELQRLQDEGRKLDTYRQTAKTQEKVISKLEKILESSLQEVQKAQKVQVDIERLKTENLKLRERCSSLLTRKKEVGDDEAQELRQRLAEKDAEITRLQKVAASLKMNDVEVGEETVLPSSSPGTAALSAEEQEQLAHLEAKRFEWEQRCAAAEQRLQVLQQQLTESSKRYGAEISSLEVEIAKKDARIKELEYLQRQTACTVRAIRPEHLSTPLPNNAGDEEIPHSSGSEVSASVEDVVQEASGISKLSTADRFPHKGARAKLVGLKAKSMNGKVVKITSYENSTQRYIVKLPDGSMRKVEASKLQSTDEAPRPRLSVCNAYKLHEPLKVVLNSETGTSKVLAMLDFASCEDFEELPFDKGSISLLLSSMQVAYVPFDLSVLGRGRGTELTVAPSPESTADSKSKAKVLQNIVELDDGGAYYLHLVNAHVGSRPVQLAVQRGPVAKVLPMDKSYRLERVEDMSLTLTDGQRRLRLAFNPQKSRTYCAIVTGGNDGENDDAQRVGLVLHKLGEWTSAEQLDKEAV</sequence>
<proteinExistence type="predicted"/>
<dbReference type="GO" id="GO:0005777">
    <property type="term" value="C:peroxisome"/>
    <property type="evidence" value="ECO:0007669"/>
    <property type="project" value="TreeGrafter"/>
</dbReference>
<dbReference type="EMBL" id="LSRX01000777">
    <property type="protein sequence ID" value="OLP89100.1"/>
    <property type="molecule type" value="Genomic_DNA"/>
</dbReference>
<dbReference type="PANTHER" id="PTHR21623">
    <property type="entry name" value="SPERIOLIN-BINDING FACTOR"/>
    <property type="match status" value="1"/>
</dbReference>
<comment type="caution">
    <text evidence="3">The sequence shown here is derived from an EMBL/GenBank/DDBJ whole genome shotgun (WGS) entry which is preliminary data.</text>
</comment>
<evidence type="ECO:0000313" key="3">
    <source>
        <dbReference type="EMBL" id="OLP89100.1"/>
    </source>
</evidence>
<dbReference type="PANTHER" id="PTHR21623:SF2">
    <property type="entry name" value="COILED-COIL DOMAIN-CONTAINING PROTEIN 33"/>
    <property type="match status" value="1"/>
</dbReference>
<dbReference type="AlphaFoldDB" id="A0A1Q9D1N8"/>
<evidence type="ECO:0000256" key="2">
    <source>
        <dbReference type="SAM" id="MobiDB-lite"/>
    </source>
</evidence>
<accession>A0A1Q9D1N8</accession>
<dbReference type="OMA" id="INTIRRP"/>
<keyword evidence="1" id="KW-0175">Coiled coil</keyword>
<feature type="coiled-coil region" evidence="1">
    <location>
        <begin position="488"/>
        <end position="790"/>
    </location>
</feature>
<organism evidence="3 4">
    <name type="scientific">Symbiodinium microadriaticum</name>
    <name type="common">Dinoflagellate</name>
    <name type="synonym">Zooxanthella microadriatica</name>
    <dbReference type="NCBI Taxonomy" id="2951"/>
    <lineage>
        <taxon>Eukaryota</taxon>
        <taxon>Sar</taxon>
        <taxon>Alveolata</taxon>
        <taxon>Dinophyceae</taxon>
        <taxon>Suessiales</taxon>
        <taxon>Symbiodiniaceae</taxon>
        <taxon>Symbiodinium</taxon>
    </lineage>
</organism>
<dbReference type="OrthoDB" id="552574at2759"/>
<feature type="region of interest" description="Disordered" evidence="2">
    <location>
        <begin position="806"/>
        <end position="831"/>
    </location>
</feature>
<keyword evidence="4" id="KW-1185">Reference proteome</keyword>
<name>A0A1Q9D1N8_SYMMI</name>
<evidence type="ECO:0000256" key="1">
    <source>
        <dbReference type="SAM" id="Coils"/>
    </source>
</evidence>
<gene>
    <name evidence="3" type="primary">CCDC33</name>
    <name evidence="3" type="ORF">AK812_SmicGene29465</name>
</gene>
<dbReference type="Proteomes" id="UP000186817">
    <property type="component" value="Unassembled WGS sequence"/>
</dbReference>